<dbReference type="EMBL" id="JAHXZJ010002982">
    <property type="protein sequence ID" value="KAH0535736.1"/>
    <property type="molecule type" value="Genomic_DNA"/>
</dbReference>
<gene>
    <name evidence="1" type="ORF">KQX54_018643</name>
</gene>
<keyword evidence="2" id="KW-1185">Reference proteome</keyword>
<name>A0AAV7HVI5_COTGL</name>
<protein>
    <submittedName>
        <fullName evidence="1">Uncharacterized protein</fullName>
    </submittedName>
</protein>
<accession>A0AAV7HVI5</accession>
<evidence type="ECO:0000313" key="1">
    <source>
        <dbReference type="EMBL" id="KAH0535736.1"/>
    </source>
</evidence>
<reference evidence="1 2" key="1">
    <citation type="journal article" date="2021" name="J. Hered.">
        <title>A chromosome-level genome assembly of the parasitoid wasp, Cotesia glomerata (Hymenoptera: Braconidae).</title>
        <authorList>
            <person name="Pinto B.J."/>
            <person name="Weis J.J."/>
            <person name="Gamble T."/>
            <person name="Ode P.J."/>
            <person name="Paul R."/>
            <person name="Zaspel J.M."/>
        </authorList>
    </citation>
    <scope>NUCLEOTIDE SEQUENCE [LARGE SCALE GENOMIC DNA]</scope>
    <source>
        <strain evidence="1">CgM1</strain>
    </source>
</reference>
<sequence>MVVESLERESKGVPTGIKGDELAVHLQIYERRDSEGGKDYESVARRGSRTKETVNLSALTPPPENLYMCMYSVQTERSKMVKKPRS</sequence>
<proteinExistence type="predicted"/>
<dbReference type="Proteomes" id="UP000826195">
    <property type="component" value="Unassembled WGS sequence"/>
</dbReference>
<organism evidence="1 2">
    <name type="scientific">Cotesia glomerata</name>
    <name type="common">Lepidopteran parasitic wasp</name>
    <name type="synonym">Apanteles glomeratus</name>
    <dbReference type="NCBI Taxonomy" id="32391"/>
    <lineage>
        <taxon>Eukaryota</taxon>
        <taxon>Metazoa</taxon>
        <taxon>Ecdysozoa</taxon>
        <taxon>Arthropoda</taxon>
        <taxon>Hexapoda</taxon>
        <taxon>Insecta</taxon>
        <taxon>Pterygota</taxon>
        <taxon>Neoptera</taxon>
        <taxon>Endopterygota</taxon>
        <taxon>Hymenoptera</taxon>
        <taxon>Apocrita</taxon>
        <taxon>Ichneumonoidea</taxon>
        <taxon>Braconidae</taxon>
        <taxon>Microgastrinae</taxon>
        <taxon>Cotesia</taxon>
    </lineage>
</organism>
<comment type="caution">
    <text evidence="1">The sequence shown here is derived from an EMBL/GenBank/DDBJ whole genome shotgun (WGS) entry which is preliminary data.</text>
</comment>
<dbReference type="AlphaFoldDB" id="A0AAV7HVI5"/>
<evidence type="ECO:0000313" key="2">
    <source>
        <dbReference type="Proteomes" id="UP000826195"/>
    </source>
</evidence>